<evidence type="ECO:0000313" key="2">
    <source>
        <dbReference type="Proteomes" id="UP001596504"/>
    </source>
</evidence>
<dbReference type="EMBL" id="JBHTCJ010000001">
    <property type="protein sequence ID" value="MFC7339940.1"/>
    <property type="molecule type" value="Genomic_DNA"/>
</dbReference>
<name>A0ABW2LE90_9PSEU</name>
<comment type="caution">
    <text evidence="1">The sequence shown here is derived from an EMBL/GenBank/DDBJ whole genome shotgun (WGS) entry which is preliminary data.</text>
</comment>
<protein>
    <submittedName>
        <fullName evidence="1">Uncharacterized protein</fullName>
    </submittedName>
</protein>
<keyword evidence="2" id="KW-1185">Reference proteome</keyword>
<proteinExistence type="predicted"/>
<gene>
    <name evidence="1" type="ORF">ACFQRI_00840</name>
</gene>
<dbReference type="RefSeq" id="WP_380662959.1">
    <property type="nucleotide sequence ID" value="NZ_JBHTCJ010000001.1"/>
</dbReference>
<organism evidence="1 2">
    <name type="scientific">Saccharopolyspora griseoalba</name>
    <dbReference type="NCBI Taxonomy" id="1431848"/>
    <lineage>
        <taxon>Bacteria</taxon>
        <taxon>Bacillati</taxon>
        <taxon>Actinomycetota</taxon>
        <taxon>Actinomycetes</taxon>
        <taxon>Pseudonocardiales</taxon>
        <taxon>Pseudonocardiaceae</taxon>
        <taxon>Saccharopolyspora</taxon>
    </lineage>
</organism>
<dbReference type="Proteomes" id="UP001596504">
    <property type="component" value="Unassembled WGS sequence"/>
</dbReference>
<sequence>MNATRPGWLSHQTVSTWVHSPIRPKSEICWQASIDEFLTVLASMFDDRGFYVLDELEAALSFASCLQLVGLMHELGERRA</sequence>
<accession>A0ABW2LE90</accession>
<reference evidence="2" key="1">
    <citation type="journal article" date="2019" name="Int. J. Syst. Evol. Microbiol.">
        <title>The Global Catalogue of Microorganisms (GCM) 10K type strain sequencing project: providing services to taxonomists for standard genome sequencing and annotation.</title>
        <authorList>
            <consortium name="The Broad Institute Genomics Platform"/>
            <consortium name="The Broad Institute Genome Sequencing Center for Infectious Disease"/>
            <person name="Wu L."/>
            <person name="Ma J."/>
        </authorList>
    </citation>
    <scope>NUCLEOTIDE SEQUENCE [LARGE SCALE GENOMIC DNA]</scope>
    <source>
        <strain evidence="2">WLHS5</strain>
    </source>
</reference>
<evidence type="ECO:0000313" key="1">
    <source>
        <dbReference type="EMBL" id="MFC7339940.1"/>
    </source>
</evidence>